<accession>A0AAV5RII0</accession>
<evidence type="ECO:0000256" key="2">
    <source>
        <dbReference type="ARBA" id="ARBA00004123"/>
    </source>
</evidence>
<feature type="domain" description="mRNA triphosphatase Cet1-like" evidence="10">
    <location>
        <begin position="165"/>
        <end position="384"/>
    </location>
</feature>
<dbReference type="EC" id="3.6.1.74" evidence="8"/>
<dbReference type="PANTHER" id="PTHR28118">
    <property type="entry name" value="POLYNUCLEOTIDE 5'-TRIPHOSPHATASE-RELATED"/>
    <property type="match status" value="1"/>
</dbReference>
<keyword evidence="6 8" id="KW-0539">Nucleus</keyword>
<dbReference type="Pfam" id="PF02940">
    <property type="entry name" value="mRNA_triPase"/>
    <property type="match status" value="1"/>
</dbReference>
<dbReference type="InterPro" id="IPR004206">
    <property type="entry name" value="mRNA_triPase_Cet1"/>
</dbReference>
<comment type="cofactor">
    <cofactor evidence="1 8">
        <name>Mg(2+)</name>
        <dbReference type="ChEBI" id="CHEBI:18420"/>
    </cofactor>
</comment>
<organism evidence="11 12">
    <name type="scientific">Starmerella bacillaris</name>
    <name type="common">Yeast</name>
    <name type="synonym">Candida zemplinina</name>
    <dbReference type="NCBI Taxonomy" id="1247836"/>
    <lineage>
        <taxon>Eukaryota</taxon>
        <taxon>Fungi</taxon>
        <taxon>Dikarya</taxon>
        <taxon>Ascomycota</taxon>
        <taxon>Saccharomycotina</taxon>
        <taxon>Dipodascomycetes</taxon>
        <taxon>Dipodascales</taxon>
        <taxon>Trichomonascaceae</taxon>
        <taxon>Starmerella</taxon>
    </lineage>
</organism>
<evidence type="ECO:0000256" key="6">
    <source>
        <dbReference type="ARBA" id="ARBA00023242"/>
    </source>
</evidence>
<feature type="compositionally biased region" description="Basic and acidic residues" evidence="9">
    <location>
        <begin position="67"/>
        <end position="84"/>
    </location>
</feature>
<name>A0AAV5RII0_STABA</name>
<dbReference type="InterPro" id="IPR033469">
    <property type="entry name" value="CYTH-like_dom_sf"/>
</dbReference>
<reference evidence="11 12" key="1">
    <citation type="journal article" date="2023" name="Elife">
        <title>Identification of key yeast species and microbe-microbe interactions impacting larval growth of Drosophila in the wild.</title>
        <authorList>
            <person name="Mure A."/>
            <person name="Sugiura Y."/>
            <person name="Maeda R."/>
            <person name="Honda K."/>
            <person name="Sakurai N."/>
            <person name="Takahashi Y."/>
            <person name="Watada M."/>
            <person name="Katoh T."/>
            <person name="Gotoh A."/>
            <person name="Gotoh Y."/>
            <person name="Taniguchi I."/>
            <person name="Nakamura K."/>
            <person name="Hayashi T."/>
            <person name="Katayama T."/>
            <person name="Uemura T."/>
            <person name="Hattori Y."/>
        </authorList>
    </citation>
    <scope>NUCLEOTIDE SEQUENCE [LARGE SCALE GENOMIC DNA]</scope>
    <source>
        <strain evidence="11 12">SB-73</strain>
    </source>
</reference>
<feature type="region of interest" description="Disordered" evidence="9">
    <location>
        <begin position="1"/>
        <end position="33"/>
    </location>
</feature>
<evidence type="ECO:0000256" key="3">
    <source>
        <dbReference type="ARBA" id="ARBA00006345"/>
    </source>
</evidence>
<evidence type="ECO:0000256" key="4">
    <source>
        <dbReference type="ARBA" id="ARBA00022664"/>
    </source>
</evidence>
<dbReference type="Proteomes" id="UP001362899">
    <property type="component" value="Unassembled WGS sequence"/>
</dbReference>
<evidence type="ECO:0000256" key="8">
    <source>
        <dbReference type="RuleBase" id="RU367053"/>
    </source>
</evidence>
<comment type="similarity">
    <text evidence="3 8">Belongs to the fungal TPase family.</text>
</comment>
<comment type="caution">
    <text evidence="11">The sequence shown here is derived from an EMBL/GenBank/DDBJ whole genome shotgun (WGS) entry which is preliminary data.</text>
</comment>
<evidence type="ECO:0000256" key="5">
    <source>
        <dbReference type="ARBA" id="ARBA00022801"/>
    </source>
</evidence>
<dbReference type="AlphaFoldDB" id="A0AAV5RII0"/>
<evidence type="ECO:0000256" key="9">
    <source>
        <dbReference type="SAM" id="MobiDB-lite"/>
    </source>
</evidence>
<keyword evidence="8" id="KW-0506">mRNA capping</keyword>
<dbReference type="GO" id="GO:0031533">
    <property type="term" value="C:mRNA capping enzyme complex"/>
    <property type="evidence" value="ECO:0007669"/>
    <property type="project" value="UniProtKB-UniRule"/>
</dbReference>
<evidence type="ECO:0000313" key="11">
    <source>
        <dbReference type="EMBL" id="GMM51376.1"/>
    </source>
</evidence>
<proteinExistence type="inferred from homology"/>
<evidence type="ECO:0000256" key="7">
    <source>
        <dbReference type="ARBA" id="ARBA00047740"/>
    </source>
</evidence>
<keyword evidence="4 8" id="KW-0507">mRNA processing</keyword>
<comment type="subunit">
    <text evidence="8">Heterodimer. The mRNA-capping enzyme is composed of two separate chains alpha and beta, respectively a mRNA guanylyltransferase and an mRNA 5'-triphosphate monophosphatase.</text>
</comment>
<feature type="region of interest" description="Disordered" evidence="9">
    <location>
        <begin position="67"/>
        <end position="112"/>
    </location>
</feature>
<evidence type="ECO:0000256" key="1">
    <source>
        <dbReference type="ARBA" id="ARBA00001946"/>
    </source>
</evidence>
<keyword evidence="5 8" id="KW-0378">Hydrolase</keyword>
<dbReference type="GO" id="GO:0006370">
    <property type="term" value="P:7-methylguanosine mRNA capping"/>
    <property type="evidence" value="ECO:0007669"/>
    <property type="project" value="UniProtKB-UniRule"/>
</dbReference>
<sequence length="427" mass="48438">MDLAAMMNDGSDVLHRGSVDHRQSLEQAESKQETMKVPIWAQIYGGSNNKVRDEKFNLLKQTRPEFKMLENMRNDTRHSDERSSEPPVSSKQNKFADDMGASEAPDSREESIDGYIDEEIDAIYDDKKAPTIIRLPPTKASEVGPGGNASLTGLAPSMAAIIPSDDVSKVIAGWIFEQATKFADESTYKYLEVEFKLGTICDETTRMRHRFPALNESIIDTVYWSRNRLLFRSGVDPTHFNHLLELLDSIAAANVTNSMNEITKENKLLQDDTYKCVLDEFGLGPKKIRLTTDDNGRFLECIYKQRIGDLYVMMPNSTYDVKMTLSIEHPITQEVIKPLIQHERPIWQRNKNRLSWISPGCQADLTSVHGSQHDGSVTKEVEIEANTPLIASSLTDYKTSKDGESLERFFEVIRYTIDSARYLVRNI</sequence>
<comment type="subcellular location">
    <subcellularLocation>
        <location evidence="2 8">Nucleus</location>
    </subcellularLocation>
</comment>
<dbReference type="GO" id="GO:0140818">
    <property type="term" value="F:mRNA 5'-triphosphate monophosphatase activity"/>
    <property type="evidence" value="ECO:0007669"/>
    <property type="project" value="UniProtKB-EC"/>
</dbReference>
<dbReference type="GO" id="GO:0004651">
    <property type="term" value="F:polynucleotide 5'-phosphatase activity"/>
    <property type="evidence" value="ECO:0007669"/>
    <property type="project" value="UniProtKB-UniRule"/>
</dbReference>
<dbReference type="PANTHER" id="PTHR28118:SF1">
    <property type="entry name" value="POLYNUCLEOTIDE 5'-TRIPHOSPHATASE CTL1-RELATED"/>
    <property type="match status" value="1"/>
</dbReference>
<dbReference type="InterPro" id="IPR037009">
    <property type="entry name" value="mRNA_triPase_Cet1_sf"/>
</dbReference>
<dbReference type="InterPro" id="IPR040343">
    <property type="entry name" value="Cet1/Ctl1"/>
</dbReference>
<dbReference type="EMBL" id="BTGC01000005">
    <property type="protein sequence ID" value="GMM51376.1"/>
    <property type="molecule type" value="Genomic_DNA"/>
</dbReference>
<feature type="compositionally biased region" description="Basic and acidic residues" evidence="9">
    <location>
        <begin position="12"/>
        <end position="33"/>
    </location>
</feature>
<keyword evidence="12" id="KW-1185">Reference proteome</keyword>
<evidence type="ECO:0000259" key="10">
    <source>
        <dbReference type="Pfam" id="PF02940"/>
    </source>
</evidence>
<gene>
    <name evidence="11" type="ORF">DASB73_023340</name>
</gene>
<dbReference type="Gene3D" id="3.20.100.10">
    <property type="entry name" value="mRNA triphosphatase Cet1-like"/>
    <property type="match status" value="1"/>
</dbReference>
<evidence type="ECO:0000313" key="12">
    <source>
        <dbReference type="Proteomes" id="UP001362899"/>
    </source>
</evidence>
<comment type="function">
    <text evidence="8">First step of mRNA capping. Converts the 5'-triphosphate end of a nascent mRNA chain into a diphosphate end.</text>
</comment>
<protein>
    <recommendedName>
        <fullName evidence="8">mRNA-capping enzyme subunit beta</fullName>
        <ecNumber evidence="8">3.6.1.74</ecNumber>
    </recommendedName>
    <alternativeName>
        <fullName evidence="8">mRNA 5'-phosphatase</fullName>
    </alternativeName>
    <alternativeName>
        <fullName evidence="8">mRNA 5'-triphosphate monophosphatase</fullName>
    </alternativeName>
</protein>
<dbReference type="SUPFAM" id="SSF55154">
    <property type="entry name" value="CYTH-like phosphatases"/>
    <property type="match status" value="1"/>
</dbReference>
<comment type="catalytic activity">
    <reaction evidence="7">
        <text>a 5'-end triphospho-ribonucleoside in mRNA + H2O = a 5'-end diphospho-ribonucleoside in mRNA + phosphate + H(+)</text>
        <dbReference type="Rhea" id="RHEA:67004"/>
        <dbReference type="Rhea" id="RHEA-COMP:17164"/>
        <dbReference type="Rhea" id="RHEA-COMP:17165"/>
        <dbReference type="ChEBI" id="CHEBI:15377"/>
        <dbReference type="ChEBI" id="CHEBI:15378"/>
        <dbReference type="ChEBI" id="CHEBI:43474"/>
        <dbReference type="ChEBI" id="CHEBI:167616"/>
        <dbReference type="ChEBI" id="CHEBI:167618"/>
        <dbReference type="EC" id="3.6.1.74"/>
    </reaction>
    <physiologicalReaction direction="left-to-right" evidence="7">
        <dbReference type="Rhea" id="RHEA:67005"/>
    </physiologicalReaction>
</comment>
<dbReference type="CDD" id="cd07470">
    <property type="entry name" value="CYTH-like_mRNA_RTPase"/>
    <property type="match status" value="1"/>
</dbReference>